<evidence type="ECO:0000256" key="4">
    <source>
        <dbReference type="ARBA" id="ARBA00023136"/>
    </source>
</evidence>
<dbReference type="GO" id="GO:0140359">
    <property type="term" value="F:ABC-type transporter activity"/>
    <property type="evidence" value="ECO:0007669"/>
    <property type="project" value="InterPro"/>
</dbReference>
<keyword evidence="8" id="KW-1185">Reference proteome</keyword>
<dbReference type="InterPro" id="IPR013525">
    <property type="entry name" value="ABC2_TM"/>
</dbReference>
<feature type="transmembrane region" description="Helical" evidence="5">
    <location>
        <begin position="158"/>
        <end position="176"/>
    </location>
</feature>
<evidence type="ECO:0000313" key="8">
    <source>
        <dbReference type="Proteomes" id="UP001183629"/>
    </source>
</evidence>
<proteinExistence type="predicted"/>
<dbReference type="PANTHER" id="PTHR43027">
    <property type="entry name" value="DOXORUBICIN RESISTANCE ABC TRANSPORTER PERMEASE PROTEIN DRRC-RELATED"/>
    <property type="match status" value="1"/>
</dbReference>
<evidence type="ECO:0000256" key="2">
    <source>
        <dbReference type="ARBA" id="ARBA00022692"/>
    </source>
</evidence>
<dbReference type="EMBL" id="JAVDYC010000001">
    <property type="protein sequence ID" value="MDR7320059.1"/>
    <property type="molecule type" value="Genomic_DNA"/>
</dbReference>
<evidence type="ECO:0000313" key="7">
    <source>
        <dbReference type="EMBL" id="MDR7320059.1"/>
    </source>
</evidence>
<evidence type="ECO:0000256" key="1">
    <source>
        <dbReference type="ARBA" id="ARBA00004141"/>
    </source>
</evidence>
<dbReference type="RefSeq" id="WP_310408214.1">
    <property type="nucleotide sequence ID" value="NZ_JAVDYC010000001.1"/>
</dbReference>
<keyword evidence="2 5" id="KW-0812">Transmembrane</keyword>
<feature type="domain" description="ABC-2 type transporter transmembrane" evidence="6">
    <location>
        <begin position="4"/>
        <end position="186"/>
    </location>
</feature>
<comment type="subcellular location">
    <subcellularLocation>
        <location evidence="1">Membrane</location>
        <topology evidence="1">Multi-pass membrane protein</topology>
    </subcellularLocation>
</comment>
<keyword evidence="4 5" id="KW-0472">Membrane</keyword>
<organism evidence="7 8">
    <name type="scientific">Catenuloplanes niger</name>
    <dbReference type="NCBI Taxonomy" id="587534"/>
    <lineage>
        <taxon>Bacteria</taxon>
        <taxon>Bacillati</taxon>
        <taxon>Actinomycetota</taxon>
        <taxon>Actinomycetes</taxon>
        <taxon>Micromonosporales</taxon>
        <taxon>Micromonosporaceae</taxon>
        <taxon>Catenuloplanes</taxon>
    </lineage>
</organism>
<dbReference type="AlphaFoldDB" id="A0AAE3ZHH9"/>
<gene>
    <name evidence="7" type="ORF">J2S44_000309</name>
</gene>
<dbReference type="Pfam" id="PF01061">
    <property type="entry name" value="ABC2_membrane"/>
    <property type="match status" value="1"/>
</dbReference>
<sequence>MRAWRLLIVAELTSVARDTAGLMIPIALPMLILVGNALHVPADALARYVLPIVFATVIGTVGIVNMPSFLAVYRTTGVLRRLAVTPVHPSAVLGAQLAAGALQVLAGVLLAALVAVAGFGAAAPAAPLLTVAVLLLVTAAMFATGLVVAAVAPSANSAVAIGLALFFGIGTVGGMFGPVTRLPEPVARAGEALPFGAAVRVLGDAWAGAGPHPAGLLSLAVCTVVCGLLAVRLFRWS</sequence>
<dbReference type="GO" id="GO:0016020">
    <property type="term" value="C:membrane"/>
    <property type="evidence" value="ECO:0007669"/>
    <property type="project" value="UniProtKB-SubCell"/>
</dbReference>
<name>A0AAE3ZHH9_9ACTN</name>
<accession>A0AAE3ZHH9</accession>
<dbReference type="PANTHER" id="PTHR43027:SF2">
    <property type="entry name" value="TRANSPORT PERMEASE PROTEIN"/>
    <property type="match status" value="1"/>
</dbReference>
<feature type="transmembrane region" description="Helical" evidence="5">
    <location>
        <begin position="128"/>
        <end position="151"/>
    </location>
</feature>
<reference evidence="7 8" key="1">
    <citation type="submission" date="2023-07" db="EMBL/GenBank/DDBJ databases">
        <title>Sequencing the genomes of 1000 actinobacteria strains.</title>
        <authorList>
            <person name="Klenk H.-P."/>
        </authorList>
    </citation>
    <scope>NUCLEOTIDE SEQUENCE [LARGE SCALE GENOMIC DNA]</scope>
    <source>
        <strain evidence="7 8">DSM 44711</strain>
    </source>
</reference>
<protein>
    <submittedName>
        <fullName evidence="7">ABC-2 type transport system permease protein</fullName>
    </submittedName>
</protein>
<dbReference type="Proteomes" id="UP001183629">
    <property type="component" value="Unassembled WGS sequence"/>
</dbReference>
<feature type="transmembrane region" description="Helical" evidence="5">
    <location>
        <begin position="93"/>
        <end position="122"/>
    </location>
</feature>
<feature type="transmembrane region" description="Helical" evidence="5">
    <location>
        <begin position="214"/>
        <end position="234"/>
    </location>
</feature>
<feature type="transmembrane region" description="Helical" evidence="5">
    <location>
        <begin position="48"/>
        <end position="73"/>
    </location>
</feature>
<evidence type="ECO:0000259" key="6">
    <source>
        <dbReference type="Pfam" id="PF01061"/>
    </source>
</evidence>
<keyword evidence="3 5" id="KW-1133">Transmembrane helix</keyword>
<dbReference type="InterPro" id="IPR052902">
    <property type="entry name" value="ABC-2_transporter"/>
</dbReference>
<evidence type="ECO:0000256" key="3">
    <source>
        <dbReference type="ARBA" id="ARBA00022989"/>
    </source>
</evidence>
<evidence type="ECO:0000256" key="5">
    <source>
        <dbReference type="SAM" id="Phobius"/>
    </source>
</evidence>
<comment type="caution">
    <text evidence="7">The sequence shown here is derived from an EMBL/GenBank/DDBJ whole genome shotgun (WGS) entry which is preliminary data.</text>
</comment>
<feature type="transmembrane region" description="Helical" evidence="5">
    <location>
        <begin position="20"/>
        <end position="42"/>
    </location>
</feature>